<proteinExistence type="predicted"/>
<dbReference type="RefSeq" id="WP_025697732.1">
    <property type="nucleotide sequence ID" value="NZ_JAUSUY010000005.1"/>
</dbReference>
<accession>A0ABU3H5C8</accession>
<protein>
    <submittedName>
        <fullName evidence="1">Uncharacterized protein</fullName>
    </submittedName>
</protein>
<evidence type="ECO:0000313" key="2">
    <source>
        <dbReference type="Proteomes" id="UP001248709"/>
    </source>
</evidence>
<sequence>MDYVIKLAFVLLIFIYSWFFQAQNQEWDIDRELLKHANNMAVHDAAQNMDESERAEGRLVIDRAAAEASFKETLKANLGLDDSLTPRAGSRLRYKVEVIDFEVIDESSGVTFPFLYEDSRYGIAKYIQGPSVIAVITTRHPVLIARVRSQEDIQVPAIQEYKYNK</sequence>
<dbReference type="Proteomes" id="UP001248709">
    <property type="component" value="Unassembled WGS sequence"/>
</dbReference>
<dbReference type="EMBL" id="JAUSUY010000005">
    <property type="protein sequence ID" value="MDT3426025.1"/>
    <property type="molecule type" value="Genomic_DNA"/>
</dbReference>
<name>A0ABU3H5C8_9BACL</name>
<keyword evidence="2" id="KW-1185">Reference proteome</keyword>
<evidence type="ECO:0000313" key="1">
    <source>
        <dbReference type="EMBL" id="MDT3426025.1"/>
    </source>
</evidence>
<gene>
    <name evidence="1" type="ORF">J2Z22_001545</name>
</gene>
<comment type="caution">
    <text evidence="1">The sequence shown here is derived from an EMBL/GenBank/DDBJ whole genome shotgun (WGS) entry which is preliminary data.</text>
</comment>
<reference evidence="1 2" key="1">
    <citation type="submission" date="2023-07" db="EMBL/GenBank/DDBJ databases">
        <title>Genomic Encyclopedia of Type Strains, Phase IV (KMG-IV): sequencing the most valuable type-strain genomes for metagenomic binning, comparative biology and taxonomic classification.</title>
        <authorList>
            <person name="Goeker M."/>
        </authorList>
    </citation>
    <scope>NUCLEOTIDE SEQUENCE [LARGE SCALE GENOMIC DNA]</scope>
    <source>
        <strain evidence="1 2">T98</strain>
    </source>
</reference>
<organism evidence="1 2">
    <name type="scientific">Paenibacillus forsythiae</name>
    <dbReference type="NCBI Taxonomy" id="365616"/>
    <lineage>
        <taxon>Bacteria</taxon>
        <taxon>Bacillati</taxon>
        <taxon>Bacillota</taxon>
        <taxon>Bacilli</taxon>
        <taxon>Bacillales</taxon>
        <taxon>Paenibacillaceae</taxon>
        <taxon>Paenibacillus</taxon>
    </lineage>
</organism>